<dbReference type="AlphaFoldDB" id="A0A0H5QK26"/>
<organism evidence="1">
    <name type="scientific">uncultured prokaryote</name>
    <dbReference type="NCBI Taxonomy" id="198431"/>
    <lineage>
        <taxon>unclassified sequences</taxon>
        <taxon>environmental samples</taxon>
    </lineage>
</organism>
<dbReference type="EMBL" id="LN853555">
    <property type="protein sequence ID" value="CRY96167.1"/>
    <property type="molecule type" value="Genomic_DNA"/>
</dbReference>
<reference evidence="1" key="2">
    <citation type="submission" date="2015-07" db="EMBL/GenBank/DDBJ databases">
        <title>Plasmids, circular viruses and viroids from rat gut.</title>
        <authorList>
            <person name="Jorgensen T.J."/>
            <person name="Hansen M.A."/>
            <person name="Xu Z."/>
            <person name="Tabak M.A."/>
            <person name="Sorensen S.J."/>
            <person name="Hansen L.H."/>
        </authorList>
    </citation>
    <scope>NUCLEOTIDE SEQUENCE</scope>
    <source>
        <strain evidence="1">RGFK0958</strain>
    </source>
</reference>
<name>A0A0H5QK26_9ZZZZ</name>
<sequence>MNDNKKETLVWDNIPEWAVFALEYGIEEELFLSDEELEMIRRFIAENFPNGYLMYVYWDSYCEFDIHPAFGKPCKTYKVEFCIIKTDGHEEDNIE</sequence>
<proteinExistence type="predicted"/>
<accession>A0A0H5QK26</accession>
<protein>
    <submittedName>
        <fullName evidence="1">Uncharacterized protein</fullName>
    </submittedName>
</protein>
<evidence type="ECO:0000313" key="1">
    <source>
        <dbReference type="EMBL" id="CRY96167.1"/>
    </source>
</evidence>
<reference evidence="1" key="1">
    <citation type="submission" date="2015-06" db="EMBL/GenBank/DDBJ databases">
        <authorList>
            <person name="Joergensen T."/>
        </authorList>
    </citation>
    <scope>NUCLEOTIDE SEQUENCE</scope>
    <source>
        <strain evidence="1">RGFK0958</strain>
    </source>
</reference>